<proteinExistence type="predicted"/>
<gene>
    <name evidence="3" type="ORF">PSP31121_05562</name>
</gene>
<dbReference type="Proteomes" id="UP000335538">
    <property type="component" value="Unassembled WGS sequence"/>
</dbReference>
<protein>
    <submittedName>
        <fullName evidence="3">IS66 family transposase</fullName>
    </submittedName>
</protein>
<dbReference type="AlphaFoldDB" id="A0A5E5BJ83"/>
<evidence type="ECO:0000256" key="1">
    <source>
        <dbReference type="SAM" id="MobiDB-lite"/>
    </source>
</evidence>
<evidence type="ECO:0000313" key="4">
    <source>
        <dbReference type="Proteomes" id="UP000335538"/>
    </source>
</evidence>
<accession>A0A5E5BJ83</accession>
<organism evidence="3 4">
    <name type="scientific">Pandoraea sputorum</name>
    <dbReference type="NCBI Taxonomy" id="93222"/>
    <lineage>
        <taxon>Bacteria</taxon>
        <taxon>Pseudomonadati</taxon>
        <taxon>Pseudomonadota</taxon>
        <taxon>Betaproteobacteria</taxon>
        <taxon>Burkholderiales</taxon>
        <taxon>Burkholderiaceae</taxon>
        <taxon>Pandoraea</taxon>
    </lineage>
</organism>
<dbReference type="InterPro" id="IPR024463">
    <property type="entry name" value="Transposase_TnpC_homeodom"/>
</dbReference>
<feature type="region of interest" description="Disordered" evidence="1">
    <location>
        <begin position="44"/>
        <end position="66"/>
    </location>
</feature>
<sequence length="76" mass="8886">MHFGKRSEKLDTEQMKLLEATKDVDLAAIEFELARLKSVPASCDTRQKPKRLPLPQRLPRTDIHHEPGEYRLHLRV</sequence>
<evidence type="ECO:0000313" key="3">
    <source>
        <dbReference type="EMBL" id="VVE85929.1"/>
    </source>
</evidence>
<dbReference type="Pfam" id="PF13007">
    <property type="entry name" value="LZ_Tnp_IS66"/>
    <property type="match status" value="1"/>
</dbReference>
<dbReference type="EMBL" id="CABPSR010000048">
    <property type="protein sequence ID" value="VVE85929.1"/>
    <property type="molecule type" value="Genomic_DNA"/>
</dbReference>
<reference evidence="3 4" key="1">
    <citation type="submission" date="2019-08" db="EMBL/GenBank/DDBJ databases">
        <authorList>
            <person name="Peeters C."/>
        </authorList>
    </citation>
    <scope>NUCLEOTIDE SEQUENCE [LARGE SCALE GENOMIC DNA]</scope>
    <source>
        <strain evidence="3 4">LMG 31121</strain>
    </source>
</reference>
<feature type="domain" description="Transposase TnpC homeodomain" evidence="2">
    <location>
        <begin position="1"/>
        <end position="63"/>
    </location>
</feature>
<evidence type="ECO:0000259" key="2">
    <source>
        <dbReference type="Pfam" id="PF13007"/>
    </source>
</evidence>
<name>A0A5E5BJ83_9BURK</name>